<proteinExistence type="predicted"/>
<feature type="region of interest" description="Disordered" evidence="4">
    <location>
        <begin position="887"/>
        <end position="927"/>
    </location>
</feature>
<feature type="repeat" description="ANK" evidence="3">
    <location>
        <begin position="1362"/>
        <end position="1394"/>
    </location>
</feature>
<organism evidence="7 8">
    <name type="scientific">Fusarium poae</name>
    <dbReference type="NCBI Taxonomy" id="36050"/>
    <lineage>
        <taxon>Eukaryota</taxon>
        <taxon>Fungi</taxon>
        <taxon>Dikarya</taxon>
        <taxon>Ascomycota</taxon>
        <taxon>Pezizomycotina</taxon>
        <taxon>Sordariomycetes</taxon>
        <taxon>Hypocreomycetidae</taxon>
        <taxon>Hypocreales</taxon>
        <taxon>Nectriaceae</taxon>
        <taxon>Fusarium</taxon>
    </lineage>
</organism>
<feature type="transmembrane region" description="Helical" evidence="5">
    <location>
        <begin position="357"/>
        <end position="377"/>
    </location>
</feature>
<dbReference type="Proteomes" id="UP000091967">
    <property type="component" value="Unassembled WGS sequence"/>
</dbReference>
<dbReference type="InterPro" id="IPR043136">
    <property type="entry name" value="B30.2/SPRY_sf"/>
</dbReference>
<feature type="compositionally biased region" description="Basic and acidic residues" evidence="4">
    <location>
        <begin position="285"/>
        <end position="299"/>
    </location>
</feature>
<dbReference type="InterPro" id="IPR013320">
    <property type="entry name" value="ConA-like_dom_sf"/>
</dbReference>
<dbReference type="SMART" id="SM00449">
    <property type="entry name" value="SPRY"/>
    <property type="match status" value="1"/>
</dbReference>
<feature type="region of interest" description="Disordered" evidence="4">
    <location>
        <begin position="644"/>
        <end position="688"/>
    </location>
</feature>
<evidence type="ECO:0000256" key="5">
    <source>
        <dbReference type="SAM" id="Phobius"/>
    </source>
</evidence>
<dbReference type="Pfam" id="PF00622">
    <property type="entry name" value="SPRY"/>
    <property type="match status" value="1"/>
</dbReference>
<evidence type="ECO:0000259" key="6">
    <source>
        <dbReference type="PROSITE" id="PS50188"/>
    </source>
</evidence>
<feature type="compositionally biased region" description="Basic and acidic residues" evidence="4">
    <location>
        <begin position="898"/>
        <end position="909"/>
    </location>
</feature>
<gene>
    <name evidence="7" type="ORF">FPOA_03592</name>
</gene>
<dbReference type="SUPFAM" id="SSF48403">
    <property type="entry name" value="Ankyrin repeat"/>
    <property type="match status" value="3"/>
</dbReference>
<reference evidence="7 8" key="1">
    <citation type="submission" date="2016-06" db="EMBL/GenBank/DDBJ databases">
        <title>Living apart together: crosstalk between the core and supernumerary genomes in a fungal plant pathogen.</title>
        <authorList>
            <person name="Vanheule A."/>
            <person name="Audenaert K."/>
            <person name="Warris S."/>
            <person name="Van De Geest H."/>
            <person name="Schijlen E."/>
            <person name="Hofte M."/>
            <person name="De Saeger S."/>
            <person name="Haesaert G."/>
            <person name="Waalwijk C."/>
            <person name="Van Der Lee T."/>
        </authorList>
    </citation>
    <scope>NUCLEOTIDE SEQUENCE [LARGE SCALE GENOMIC DNA]</scope>
    <source>
        <strain evidence="7 8">2516</strain>
    </source>
</reference>
<evidence type="ECO:0000313" key="7">
    <source>
        <dbReference type="EMBL" id="OBS29653.1"/>
    </source>
</evidence>
<keyword evidence="5" id="KW-0812">Transmembrane</keyword>
<evidence type="ECO:0000313" key="8">
    <source>
        <dbReference type="Proteomes" id="UP000091967"/>
    </source>
</evidence>
<evidence type="ECO:0000256" key="4">
    <source>
        <dbReference type="SAM" id="MobiDB-lite"/>
    </source>
</evidence>
<feature type="compositionally biased region" description="Polar residues" evidence="4">
    <location>
        <begin position="656"/>
        <end position="688"/>
    </location>
</feature>
<dbReference type="Pfam" id="PF12796">
    <property type="entry name" value="Ank_2"/>
    <property type="match status" value="3"/>
</dbReference>
<keyword evidence="1" id="KW-0677">Repeat</keyword>
<dbReference type="PROSITE" id="PS50188">
    <property type="entry name" value="B302_SPRY"/>
    <property type="match status" value="1"/>
</dbReference>
<feature type="compositionally biased region" description="Basic and acidic residues" evidence="4">
    <location>
        <begin position="307"/>
        <end position="322"/>
    </location>
</feature>
<keyword evidence="5" id="KW-0472">Membrane</keyword>
<dbReference type="InterPro" id="IPR001870">
    <property type="entry name" value="B30.2/SPRY"/>
</dbReference>
<dbReference type="InterPro" id="IPR036770">
    <property type="entry name" value="Ankyrin_rpt-contain_sf"/>
</dbReference>
<evidence type="ECO:0000256" key="2">
    <source>
        <dbReference type="ARBA" id="ARBA00023043"/>
    </source>
</evidence>
<evidence type="ECO:0000256" key="3">
    <source>
        <dbReference type="PROSITE-ProRule" id="PRU00023"/>
    </source>
</evidence>
<sequence>MTAIAGAIRVEGRPVLKAFIGRARENKAAVEIEYMSSTSAEVGELFNGKGIVRTMGQSKIAQFFVFPHVFNSYKAKYRETLGIHTLKSATNKGEEVIRKEDYHDELDVRLMKWAKPSQVRSESREQELEDGTDNDDTTTNYWDSLQYPNLQLNIAAKRITLQRRSVELHLAAATSIILQASLLVIAVVIPYRVNSFEQQPWGLPCYIIGSVLLFIGMLACSVAIERSTKEFKWFPNDSQAIKDKHMSLFWVQGKQRVSDQEFGSYIIYAQDKEFISTSSRKEDVKYKEKGKSEQTETRYRTKSTTKTQEDSEQKEKSMKGKADATLPWDRDIRAIVALVAGGSGFTVQFIGLRGLPWPVAVAHLGAIIIMAMIRALIRRRLGEDTQYREAPSEYELDYLAIQLVETKCCTLVSLEENPKSLEQVLSWRVDTAKHSKGTIYPFDFPGTVDTKAACAQQNRYKMTSNTRQSHWQQNFNKEAPDREAQKVISVRKRLGDLCEWETRAFKPALTLVASVERFLNEFAADGLCDEHSICWKIPLKSSKDKSGTVELKISKGSAGWSINAGEIEAILSIWIANLDTHNKTQAKKDKDTEWQRAKAGVALGVDYCRLLGRKYDNGVLERDINWWVGNPTVTEIEIEKQVSEATSIHHSKDSRTTSFQPRGSISTNNHSSKALSHDQTTTTNVPYTYDSSKHKNVKVVIGFTEPAATNEPQKLYVQHSTAATATIAVQHLFTHFIWTIVDRLPKNFLGQGSINIDEYVSVQPPMKADPSSSKSGIERKLNHEKLTKFVLHAEKEGLGTFDDILLCLIPVFSIKDRLPNDATLHFDLPKFTERKDWSRAASSFSELLRSIPKSSGYGLEDSLTLTTVVHALDYVYIMELDEKYSRREKPSTANTELKQPRVDKIEDSITKSNSPKPNPKTKGRRPAKDLRNLISEHFPEATKKLWLFYELQGRAEVFSDLKENCEEKISEKMWSLQPNNQEQEAFMGHIRFTNLHRKMLDVEELDLGALQGSQLETRDIFGWTALHYAAACARLNIEGLNKLSRIALSNGKRPNHWWTDNLGRSPIHIASSLGNSQFLDTFFQNMSDDDVRFALQSSGLDGMTPVHLAAAGGHLGCLRIFLKLSYFFDLEFKEDAWKRSPVHLAFAQGQYQCGRALLQIGELKFKPSNLDTLGNSLLFYLDEEEPMQRRIGHSLLRKYSEKFTEKDKEGKTVWHHAVRFLSHHWRVLDEDELLNTLIQKHKSTINLIDRNQETPLHLAVHQQNDNLVKRLLFLGAGLSINKDKSRSPLMLACCVGRPEMVETMLNKHSGAAKDQDGQGKFALHHVVESELCGHNVRPDIIIELVEAMKGAGMKTIDVKDNDGRTPLQIATKKADSSAVSTLVDLGADPNIKDKDGENSLYIAIRSWPVDGEYTKLMLEIVRKFLTKAPGCLEMPDNLGLTPLTRACTVSRELGFITLVVELSNHKGSNININHQDVLCGRSALAWACAGGHKDVVEILLKSATVDINQYSTKGAFYTPLHLALKMKNHEIVEMLIRNPKRRADINIVTRDYPDLLEFACRESDEDCIKSLLSHPEARSPKFLVSVWKRAIQRPSNTEKMPWLVHEWEDAILNRKNNVLFPFHELAEFGNLERFKLLLPDKELHKPDHHGWTPADVASRYGHDELAELLRQNDPARDSNDDRYAKPSTFFSLYKGPELTSSNCSSHPITLPKNETLDKQFCYLRTKEAIPPNLRYFYFEVKILHPLQQKMSHVGFCQSDVPKNTLPGWHNGSFAYHGDDGGFYVGGDRDTPKSEDKLDQGDVVGLGLNFDTGQGYRTKNGVLLGSSYHFKGKNFSTGRFYPCIGARTTGEGDEFRIQTTLYSSPEHPFHYKGPYDGSG</sequence>
<feature type="region of interest" description="Disordered" evidence="4">
    <location>
        <begin position="285"/>
        <end position="322"/>
    </location>
</feature>
<keyword evidence="8" id="KW-1185">Reference proteome</keyword>
<dbReference type="PANTHER" id="PTHR24123:SF33">
    <property type="entry name" value="PROTEIN HOS4"/>
    <property type="match status" value="1"/>
</dbReference>
<feature type="transmembrane region" description="Helical" evidence="5">
    <location>
        <begin position="201"/>
        <end position="224"/>
    </location>
</feature>
<dbReference type="SMART" id="SM00248">
    <property type="entry name" value="ANK"/>
    <property type="match status" value="14"/>
</dbReference>
<accession>A0A1B8BAB0</accession>
<feature type="transmembrane region" description="Helical" evidence="5">
    <location>
        <begin position="168"/>
        <end position="189"/>
    </location>
</feature>
<comment type="caution">
    <text evidence="7">The sequence shown here is derived from an EMBL/GenBank/DDBJ whole genome shotgun (WGS) entry which is preliminary data.</text>
</comment>
<dbReference type="EMBL" id="LYXU01000001">
    <property type="protein sequence ID" value="OBS29653.1"/>
    <property type="molecule type" value="Genomic_DNA"/>
</dbReference>
<feature type="compositionally biased region" description="Acidic residues" evidence="4">
    <location>
        <begin position="127"/>
        <end position="136"/>
    </location>
</feature>
<dbReference type="PROSITE" id="PS50297">
    <property type="entry name" value="ANK_REP_REGION"/>
    <property type="match status" value="3"/>
</dbReference>
<dbReference type="Gene3D" id="1.25.40.20">
    <property type="entry name" value="Ankyrin repeat-containing domain"/>
    <property type="match status" value="3"/>
</dbReference>
<dbReference type="InterPro" id="IPR044736">
    <property type="entry name" value="Gid1/RanBPM/SPLA_SPRY"/>
</dbReference>
<keyword evidence="2 3" id="KW-0040">ANK repeat</keyword>
<dbReference type="OMA" id="LGVDYCR"/>
<dbReference type="STRING" id="36050.A0A1B8BAB0"/>
<name>A0A1B8BAB0_FUSPO</name>
<evidence type="ECO:0000256" key="1">
    <source>
        <dbReference type="ARBA" id="ARBA00022737"/>
    </source>
</evidence>
<feature type="region of interest" description="Disordered" evidence="4">
    <location>
        <begin position="117"/>
        <end position="140"/>
    </location>
</feature>
<dbReference type="InterPro" id="IPR051165">
    <property type="entry name" value="Multifunctional_ANK_Repeat"/>
</dbReference>
<feature type="repeat" description="ANK" evidence="3">
    <location>
        <begin position="1251"/>
        <end position="1283"/>
    </location>
</feature>
<feature type="domain" description="B30.2/SPRY" evidence="6">
    <location>
        <begin position="1657"/>
        <end position="1861"/>
    </location>
</feature>
<dbReference type="PANTHER" id="PTHR24123">
    <property type="entry name" value="ANKYRIN REPEAT-CONTAINING"/>
    <property type="match status" value="1"/>
</dbReference>
<feature type="repeat" description="ANK" evidence="3">
    <location>
        <begin position="1101"/>
        <end position="1123"/>
    </location>
</feature>
<dbReference type="Pfam" id="PF00023">
    <property type="entry name" value="Ank"/>
    <property type="match status" value="1"/>
</dbReference>
<protein>
    <recommendedName>
        <fullName evidence="6">B30.2/SPRY domain-containing protein</fullName>
    </recommendedName>
</protein>
<dbReference type="InterPro" id="IPR002110">
    <property type="entry name" value="Ankyrin_rpt"/>
</dbReference>
<dbReference type="PROSITE" id="PS50088">
    <property type="entry name" value="ANK_REPEAT"/>
    <property type="match status" value="3"/>
</dbReference>
<keyword evidence="5" id="KW-1133">Transmembrane helix</keyword>
<dbReference type="InterPro" id="IPR003877">
    <property type="entry name" value="SPRY_dom"/>
</dbReference>
<dbReference type="SUPFAM" id="SSF49899">
    <property type="entry name" value="Concanavalin A-like lectins/glucanases"/>
    <property type="match status" value="1"/>
</dbReference>
<dbReference type="CDD" id="cd12885">
    <property type="entry name" value="SPRY_RanBP_like"/>
    <property type="match status" value="1"/>
</dbReference>
<dbReference type="Gene3D" id="2.60.120.920">
    <property type="match status" value="1"/>
</dbReference>